<gene>
    <name evidence="1" type="ORF">HaLaN_11786</name>
</gene>
<keyword evidence="2" id="KW-1185">Reference proteome</keyword>
<evidence type="ECO:0000313" key="1">
    <source>
        <dbReference type="EMBL" id="GFH15544.1"/>
    </source>
</evidence>
<dbReference type="AlphaFoldDB" id="A0A699Z9N4"/>
<accession>A0A699Z9N4</accession>
<dbReference type="EMBL" id="BLLF01000865">
    <property type="protein sequence ID" value="GFH15544.1"/>
    <property type="molecule type" value="Genomic_DNA"/>
</dbReference>
<evidence type="ECO:0000313" key="2">
    <source>
        <dbReference type="Proteomes" id="UP000485058"/>
    </source>
</evidence>
<dbReference type="Gene3D" id="3.30.9.10">
    <property type="entry name" value="D-Amino Acid Oxidase, subunit A, domain 2"/>
    <property type="match status" value="1"/>
</dbReference>
<proteinExistence type="predicted"/>
<dbReference type="InterPro" id="IPR036188">
    <property type="entry name" value="FAD/NAD-bd_sf"/>
</dbReference>
<reference evidence="1 2" key="1">
    <citation type="submission" date="2020-02" db="EMBL/GenBank/DDBJ databases">
        <title>Draft genome sequence of Haematococcus lacustris strain NIES-144.</title>
        <authorList>
            <person name="Morimoto D."/>
            <person name="Nakagawa S."/>
            <person name="Yoshida T."/>
            <person name="Sawayama S."/>
        </authorList>
    </citation>
    <scope>NUCLEOTIDE SEQUENCE [LARGE SCALE GENOMIC DNA]</scope>
    <source>
        <strain evidence="1 2">NIES-144</strain>
    </source>
</reference>
<dbReference type="Proteomes" id="UP000485058">
    <property type="component" value="Unassembled WGS sequence"/>
</dbReference>
<protein>
    <submittedName>
        <fullName evidence="1">Uncharacterized protein</fullName>
    </submittedName>
</protein>
<sequence length="159" mass="17364">MSTSNRRLTFRVNQIATRTRSIALDRYRAEYLPLLRRSYDLFLELQQQAGRQLFVRTGGACLLGEEGGGEQRREVEEGGRGWRTGGVEGGCSVEERVVWRVEGSRGCEDSPCEGEGGEHGTVQAALQRRPNLHLSQLPTTFSSPAANGLTCGLQGLGLG</sequence>
<comment type="caution">
    <text evidence="1">The sequence shown here is derived from an EMBL/GenBank/DDBJ whole genome shotgun (WGS) entry which is preliminary data.</text>
</comment>
<dbReference type="Gene3D" id="3.50.50.60">
    <property type="entry name" value="FAD/NAD(P)-binding domain"/>
    <property type="match status" value="1"/>
</dbReference>
<name>A0A699Z9N4_HAELA</name>
<organism evidence="1 2">
    <name type="scientific">Haematococcus lacustris</name>
    <name type="common">Green alga</name>
    <name type="synonym">Haematococcus pluvialis</name>
    <dbReference type="NCBI Taxonomy" id="44745"/>
    <lineage>
        <taxon>Eukaryota</taxon>
        <taxon>Viridiplantae</taxon>
        <taxon>Chlorophyta</taxon>
        <taxon>core chlorophytes</taxon>
        <taxon>Chlorophyceae</taxon>
        <taxon>CS clade</taxon>
        <taxon>Chlamydomonadales</taxon>
        <taxon>Haematococcaceae</taxon>
        <taxon>Haematococcus</taxon>
    </lineage>
</organism>